<protein>
    <submittedName>
        <fullName evidence="1">Uncharacterized protein</fullName>
    </submittedName>
</protein>
<dbReference type="EMBL" id="KM236245">
    <property type="protein sequence ID" value="AIW03189.1"/>
    <property type="molecule type" value="Genomic_DNA"/>
</dbReference>
<dbReference type="Proteomes" id="UP000030206">
    <property type="component" value="Segment"/>
</dbReference>
<keyword evidence="2" id="KW-1185">Reference proteome</keyword>
<dbReference type="GeneID" id="24606931"/>
<accession>A0A0A0RNG8</accession>
<evidence type="ECO:0000313" key="2">
    <source>
        <dbReference type="Proteomes" id="UP000030206"/>
    </source>
</evidence>
<gene>
    <name evidence="1" type="ORF">CPT_Mater32</name>
</gene>
<reference evidence="1 2" key="1">
    <citation type="submission" date="2014-07" db="EMBL/GenBank/DDBJ databases">
        <title>Complete Genome of Bacillus megaterium Myophage Mater.</title>
        <authorList>
            <person name="Lancaster J.C."/>
            <person name="Hodde M.K."/>
            <person name="Hernandez A.C."/>
            <person name="Everett G.F.K."/>
        </authorList>
    </citation>
    <scope>NUCLEOTIDE SEQUENCE [LARGE SCALE GENOMIC DNA]</scope>
</reference>
<proteinExistence type="predicted"/>
<organism evidence="1 2">
    <name type="scientific">Bacillus phage Mater</name>
    <dbReference type="NCBI Taxonomy" id="1540090"/>
    <lineage>
        <taxon>Viruses</taxon>
        <taxon>Duplodnaviria</taxon>
        <taxon>Heunggongvirae</taxon>
        <taxon>Uroviricota</taxon>
        <taxon>Caudoviricetes</taxon>
        <taxon>Herelleviridae</taxon>
        <taxon>Bastillevirinae</taxon>
        <taxon>Matervirus</taxon>
        <taxon>Matervirus mater</taxon>
    </lineage>
</organism>
<dbReference type="KEGG" id="vg:24606931"/>
<dbReference type="RefSeq" id="YP_009150991.1">
    <property type="nucleotide sequence ID" value="NC_027366.1"/>
</dbReference>
<evidence type="ECO:0000313" key="1">
    <source>
        <dbReference type="EMBL" id="AIW03189.1"/>
    </source>
</evidence>
<sequence>MNEYITFPELITKMKDGDIADCENDKWLSIIKVGGALFNYNTARNQMEDTLVVNDARIKHRYKIRLHLRFEPWSVAFIAMKDGHTIRGYDPEDIEGGYYELNHYSSFQELVDDHGSLDFALLFQLSWVIVDKKEEK</sequence>
<name>A0A0A0RNG8_9CAUD</name>